<evidence type="ECO:0000313" key="4">
    <source>
        <dbReference type="Proteomes" id="UP000199031"/>
    </source>
</evidence>
<dbReference type="InterPro" id="IPR005632">
    <property type="entry name" value="Chaperone_Skp"/>
</dbReference>
<proteinExistence type="predicted"/>
<evidence type="ECO:0000256" key="2">
    <source>
        <dbReference type="SAM" id="SignalP"/>
    </source>
</evidence>
<dbReference type="EMBL" id="FOXQ01000007">
    <property type="protein sequence ID" value="SFQ24094.1"/>
    <property type="molecule type" value="Genomic_DNA"/>
</dbReference>
<dbReference type="GO" id="GO:0051082">
    <property type="term" value="F:unfolded protein binding"/>
    <property type="evidence" value="ECO:0007669"/>
    <property type="project" value="InterPro"/>
</dbReference>
<dbReference type="Gene3D" id="3.30.910.20">
    <property type="entry name" value="Skp domain"/>
    <property type="match status" value="1"/>
</dbReference>
<organism evidence="3 4">
    <name type="scientific">Parafilimonas terrae</name>
    <dbReference type="NCBI Taxonomy" id="1465490"/>
    <lineage>
        <taxon>Bacteria</taxon>
        <taxon>Pseudomonadati</taxon>
        <taxon>Bacteroidota</taxon>
        <taxon>Chitinophagia</taxon>
        <taxon>Chitinophagales</taxon>
        <taxon>Chitinophagaceae</taxon>
        <taxon>Parafilimonas</taxon>
    </lineage>
</organism>
<dbReference type="AlphaFoldDB" id="A0A1I5WWL8"/>
<dbReference type="InterPro" id="IPR024930">
    <property type="entry name" value="Skp_dom_sf"/>
</dbReference>
<dbReference type="OrthoDB" id="665329at2"/>
<accession>A0A1I5WWL8</accession>
<keyword evidence="2" id="KW-0732">Signal</keyword>
<protein>
    <submittedName>
        <fullName evidence="3">Periplasmic chaperone for outer membrane proteins Skp</fullName>
    </submittedName>
</protein>
<dbReference type="Proteomes" id="UP000199031">
    <property type="component" value="Unassembled WGS sequence"/>
</dbReference>
<feature type="signal peptide" evidence="2">
    <location>
        <begin position="1"/>
        <end position="23"/>
    </location>
</feature>
<evidence type="ECO:0000256" key="1">
    <source>
        <dbReference type="SAM" id="MobiDB-lite"/>
    </source>
</evidence>
<sequence length="202" mass="22544">MKKVLMAVALFTALCFGYNKLNAQTATGFKVGVFDLDIMVQVMPEYRVADSLTQIYNRDTLGAEYQVYMSEYQRLDSTLKADTAKGNVAKTVMDYNNQQKQQMATQLMYWQQIAQQKSQDYQRQLLAPTYKKVLAAYKKVLAAKKYDLILKPDAYEVGSKLENMFPFVAKELGVTLPQGLTVDPNQALNDPSLGGAAGAAKP</sequence>
<dbReference type="Pfam" id="PF03938">
    <property type="entry name" value="OmpH"/>
    <property type="match status" value="1"/>
</dbReference>
<reference evidence="3 4" key="1">
    <citation type="submission" date="2016-10" db="EMBL/GenBank/DDBJ databases">
        <authorList>
            <person name="de Groot N.N."/>
        </authorList>
    </citation>
    <scope>NUCLEOTIDE SEQUENCE [LARGE SCALE GENOMIC DNA]</scope>
    <source>
        <strain evidence="3 4">DSM 28286</strain>
    </source>
</reference>
<evidence type="ECO:0000313" key="3">
    <source>
        <dbReference type="EMBL" id="SFQ24094.1"/>
    </source>
</evidence>
<feature type="region of interest" description="Disordered" evidence="1">
    <location>
        <begin position="183"/>
        <end position="202"/>
    </location>
</feature>
<dbReference type="STRING" id="1465490.SAMN05444277_10752"/>
<dbReference type="SUPFAM" id="SSF111384">
    <property type="entry name" value="OmpH-like"/>
    <property type="match status" value="1"/>
</dbReference>
<dbReference type="RefSeq" id="WP_090658925.1">
    <property type="nucleotide sequence ID" value="NZ_FOXQ01000007.1"/>
</dbReference>
<feature type="chain" id="PRO_5011642123" evidence="2">
    <location>
        <begin position="24"/>
        <end position="202"/>
    </location>
</feature>
<name>A0A1I5WWL8_9BACT</name>
<gene>
    <name evidence="3" type="ORF">SAMN05444277_10752</name>
</gene>
<keyword evidence="4" id="KW-1185">Reference proteome</keyword>